<organism evidence="1 2">
    <name type="scientific">Sphingobium ummariense RL-3</name>
    <dbReference type="NCBI Taxonomy" id="1346791"/>
    <lineage>
        <taxon>Bacteria</taxon>
        <taxon>Pseudomonadati</taxon>
        <taxon>Pseudomonadota</taxon>
        <taxon>Alphaproteobacteria</taxon>
        <taxon>Sphingomonadales</taxon>
        <taxon>Sphingomonadaceae</taxon>
        <taxon>Sphingobium</taxon>
    </lineage>
</organism>
<sequence length="100" mass="11136">MIVQFGTSRSLQAHVDRELEPACAVAEPYDLWAIEEQPWLRMPFTHPAVLMVEGLQQCERLKLHILGKRIGAFVDWVDGGHPQAATTQLRALAASYGKAP</sequence>
<dbReference type="OrthoDB" id="271711at2"/>
<accession>T0KHE4</accession>
<protein>
    <submittedName>
        <fullName evidence="1">Uncharacterized protein</fullName>
    </submittedName>
</protein>
<dbReference type="eggNOG" id="COG0246">
    <property type="taxonomic scope" value="Bacteria"/>
</dbReference>
<dbReference type="AlphaFoldDB" id="T0KHE4"/>
<dbReference type="PATRIC" id="fig|1346791.3.peg.1598"/>
<gene>
    <name evidence="1" type="ORF">M529_08325</name>
</gene>
<proteinExistence type="predicted"/>
<name>T0KHE4_9SPHN</name>
<dbReference type="Proteomes" id="UP000015523">
    <property type="component" value="Unassembled WGS sequence"/>
</dbReference>
<keyword evidence="2" id="KW-1185">Reference proteome</keyword>
<comment type="caution">
    <text evidence="1">The sequence shown here is derived from an EMBL/GenBank/DDBJ whole genome shotgun (WGS) entry which is preliminary data.</text>
</comment>
<evidence type="ECO:0000313" key="2">
    <source>
        <dbReference type="Proteomes" id="UP000015523"/>
    </source>
</evidence>
<reference evidence="1 2" key="1">
    <citation type="journal article" date="2013" name="Genome Announc.">
        <title>Draft Genome Sequence of Sphingobium ummariense Strain RL-3, a Hexachlorocyclohexane-Degrading Bacterium.</title>
        <authorList>
            <person name="Kohli P."/>
            <person name="Dua A."/>
            <person name="Sangwan N."/>
            <person name="Oldach P."/>
            <person name="Khurana J.P."/>
            <person name="Lal R."/>
        </authorList>
    </citation>
    <scope>NUCLEOTIDE SEQUENCE [LARGE SCALE GENOMIC DNA]</scope>
    <source>
        <strain evidence="1 2">RL-3</strain>
    </source>
</reference>
<dbReference type="RefSeq" id="WP_021317546.1">
    <property type="nucleotide sequence ID" value="NZ_AUWY01000060.1"/>
</dbReference>
<dbReference type="EMBL" id="AUWY01000060">
    <property type="protein sequence ID" value="EQB32663.1"/>
    <property type="molecule type" value="Genomic_DNA"/>
</dbReference>
<evidence type="ECO:0000313" key="1">
    <source>
        <dbReference type="EMBL" id="EQB32663.1"/>
    </source>
</evidence>
<dbReference type="STRING" id="1346791.M529_08325"/>